<dbReference type="OrthoDB" id="1447262at2"/>
<evidence type="ECO:0000256" key="1">
    <source>
        <dbReference type="SAM" id="MobiDB-lite"/>
    </source>
</evidence>
<evidence type="ECO:0000313" key="2">
    <source>
        <dbReference type="EMBL" id="RPD96773.1"/>
    </source>
</evidence>
<sequence>MAHFMFYAGTAYQYQLDDVGNPIGEAVQDGFYQELSDSVVAEHSAYSYEDLPSDKFGAEFAINYFDSESNLSFGEQLANYLNDILIGAQPDDAPNYDSIPDEDSRNKPTKTNKTTTPIYTK</sequence>
<feature type="region of interest" description="Disordered" evidence="1">
    <location>
        <begin position="91"/>
        <end position="121"/>
    </location>
</feature>
<proteinExistence type="predicted"/>
<name>A0A3N4PB70_9FLAO</name>
<comment type="caution">
    <text evidence="2">The sequence shown here is derived from an EMBL/GenBank/DDBJ whole genome shotgun (WGS) entry which is preliminary data.</text>
</comment>
<gene>
    <name evidence="2" type="ORF">EGM88_09990</name>
</gene>
<dbReference type="Proteomes" id="UP000270856">
    <property type="component" value="Unassembled WGS sequence"/>
</dbReference>
<keyword evidence="3" id="KW-1185">Reference proteome</keyword>
<organism evidence="2 3">
    <name type="scientific">Aureibaculum marinum</name>
    <dbReference type="NCBI Taxonomy" id="2487930"/>
    <lineage>
        <taxon>Bacteria</taxon>
        <taxon>Pseudomonadati</taxon>
        <taxon>Bacteroidota</taxon>
        <taxon>Flavobacteriia</taxon>
        <taxon>Flavobacteriales</taxon>
        <taxon>Flavobacteriaceae</taxon>
        <taxon>Aureibaculum</taxon>
    </lineage>
</organism>
<evidence type="ECO:0000313" key="3">
    <source>
        <dbReference type="Proteomes" id="UP000270856"/>
    </source>
</evidence>
<dbReference type="EMBL" id="RPFJ01000011">
    <property type="protein sequence ID" value="RPD96773.1"/>
    <property type="molecule type" value="Genomic_DNA"/>
</dbReference>
<accession>A0A3N4PB70</accession>
<feature type="compositionally biased region" description="Low complexity" evidence="1">
    <location>
        <begin position="109"/>
        <end position="121"/>
    </location>
</feature>
<protein>
    <submittedName>
        <fullName evidence="2">Uncharacterized protein</fullName>
    </submittedName>
</protein>
<dbReference type="AlphaFoldDB" id="A0A3N4PB70"/>
<reference evidence="2 3" key="1">
    <citation type="submission" date="2018-11" db="EMBL/GenBank/DDBJ databases">
        <title>Aureibaculum marinum gen. nov., sp. nov., a member of the family Flavobacteriaceae isolated from the Bohai Sea.</title>
        <authorList>
            <person name="Ji X."/>
        </authorList>
    </citation>
    <scope>NUCLEOTIDE SEQUENCE [LARGE SCALE GENOMIC DNA]</scope>
    <source>
        <strain evidence="2 3">BH-SD17</strain>
    </source>
</reference>